<organism evidence="1 2">
    <name type="scientific">Kribbella hippodromi</name>
    <dbReference type="NCBI Taxonomy" id="434347"/>
    <lineage>
        <taxon>Bacteria</taxon>
        <taxon>Bacillati</taxon>
        <taxon>Actinomycetota</taxon>
        <taxon>Actinomycetes</taxon>
        <taxon>Propionibacteriales</taxon>
        <taxon>Kribbellaceae</taxon>
        <taxon>Kribbella</taxon>
    </lineage>
</organism>
<protein>
    <submittedName>
        <fullName evidence="1">Uncharacterized protein</fullName>
    </submittedName>
</protein>
<reference evidence="2" key="1">
    <citation type="journal article" date="2019" name="Int. J. Syst. Evol. Microbiol.">
        <title>The Global Catalogue of Microorganisms (GCM) 10K type strain sequencing project: providing services to taxonomists for standard genome sequencing and annotation.</title>
        <authorList>
            <consortium name="The Broad Institute Genomics Platform"/>
            <consortium name="The Broad Institute Genome Sequencing Center for Infectious Disease"/>
            <person name="Wu L."/>
            <person name="Ma J."/>
        </authorList>
    </citation>
    <scope>NUCLEOTIDE SEQUENCE [LARGE SCALE GENOMIC DNA]</scope>
    <source>
        <strain evidence="2">JCM 15572</strain>
    </source>
</reference>
<dbReference type="RefSeq" id="WP_344233423.1">
    <property type="nucleotide sequence ID" value="NZ_BAAAPH010000006.1"/>
</dbReference>
<gene>
    <name evidence="1" type="ORF">GCM10009804_23150</name>
</gene>
<comment type="caution">
    <text evidence="1">The sequence shown here is derived from an EMBL/GenBank/DDBJ whole genome shotgun (WGS) entry which is preliminary data.</text>
</comment>
<sequence>MRHALPILDDDIVYGRVAADLAETDPFEPPDRTDRVTVYDGYLQKVPPDVVDLDALWVSMPPGERHCIRSRSLTDCSKSSGGRVRSPP</sequence>
<accession>A0ABP4NQY2</accession>
<proteinExistence type="predicted"/>
<dbReference type="EMBL" id="BAAAPH010000006">
    <property type="protein sequence ID" value="GAA1565842.1"/>
    <property type="molecule type" value="Genomic_DNA"/>
</dbReference>
<dbReference type="Proteomes" id="UP001501705">
    <property type="component" value="Unassembled WGS sequence"/>
</dbReference>
<evidence type="ECO:0000313" key="2">
    <source>
        <dbReference type="Proteomes" id="UP001501705"/>
    </source>
</evidence>
<name>A0ABP4NQY2_9ACTN</name>
<keyword evidence="2" id="KW-1185">Reference proteome</keyword>
<evidence type="ECO:0000313" key="1">
    <source>
        <dbReference type="EMBL" id="GAA1565842.1"/>
    </source>
</evidence>